<evidence type="ECO:0000256" key="1">
    <source>
        <dbReference type="ARBA" id="ARBA00004651"/>
    </source>
</evidence>
<feature type="transmembrane region" description="Helical" evidence="8">
    <location>
        <begin position="33"/>
        <end position="50"/>
    </location>
</feature>
<comment type="subcellular location">
    <subcellularLocation>
        <location evidence="1 8">Cell membrane</location>
        <topology evidence="1 8">Multi-pass membrane protein</topology>
    </subcellularLocation>
</comment>
<keyword evidence="3" id="KW-0813">Transport</keyword>
<evidence type="ECO:0000256" key="4">
    <source>
        <dbReference type="ARBA" id="ARBA00022475"/>
    </source>
</evidence>
<dbReference type="RefSeq" id="WP_308459394.1">
    <property type="nucleotide sequence ID" value="NZ_JAJEPS010000007.1"/>
</dbReference>
<comment type="similarity">
    <text evidence="2 8">Belongs to the 4-toluene sulfonate uptake permease (TSUP) (TC 2.A.102) family.</text>
</comment>
<protein>
    <recommendedName>
        <fullName evidence="8">Probable membrane transporter protein</fullName>
    </recommendedName>
</protein>
<dbReference type="Pfam" id="PF01925">
    <property type="entry name" value="TauE"/>
    <property type="match status" value="1"/>
</dbReference>
<reference evidence="9 10" key="1">
    <citation type="submission" date="2021-10" db="EMBL/GenBank/DDBJ databases">
        <title>Anaerobic single-cell dispensing facilitates the cultivation of human gut bacteria.</title>
        <authorList>
            <person name="Afrizal A."/>
        </authorList>
    </citation>
    <scope>NUCLEOTIDE SEQUENCE [LARGE SCALE GENOMIC DNA]</scope>
    <source>
        <strain evidence="9 10">CLA-AA-H276</strain>
    </source>
</reference>
<name>A0AAE3A5A1_9FIRM</name>
<feature type="transmembrane region" description="Helical" evidence="8">
    <location>
        <begin position="71"/>
        <end position="89"/>
    </location>
</feature>
<dbReference type="PANTHER" id="PTHR30269:SF0">
    <property type="entry name" value="MEMBRANE TRANSPORTER PROTEIN YFCA-RELATED"/>
    <property type="match status" value="1"/>
</dbReference>
<evidence type="ECO:0000256" key="5">
    <source>
        <dbReference type="ARBA" id="ARBA00022692"/>
    </source>
</evidence>
<evidence type="ECO:0000313" key="10">
    <source>
        <dbReference type="Proteomes" id="UP001198220"/>
    </source>
</evidence>
<evidence type="ECO:0000256" key="6">
    <source>
        <dbReference type="ARBA" id="ARBA00022989"/>
    </source>
</evidence>
<accession>A0AAE3A5A1</accession>
<keyword evidence="4 8" id="KW-1003">Cell membrane</keyword>
<feature type="transmembrane region" description="Helical" evidence="8">
    <location>
        <begin position="101"/>
        <end position="118"/>
    </location>
</feature>
<gene>
    <name evidence="9" type="ORF">LKD36_08845</name>
</gene>
<proteinExistence type="inferred from homology"/>
<dbReference type="AlphaFoldDB" id="A0AAE3A5A1"/>
<dbReference type="PANTHER" id="PTHR30269">
    <property type="entry name" value="TRANSMEMBRANE PROTEIN YFCA"/>
    <property type="match status" value="1"/>
</dbReference>
<organism evidence="9 10">
    <name type="scientific">Hominiventricola filiformis</name>
    <dbReference type="NCBI Taxonomy" id="2885352"/>
    <lineage>
        <taxon>Bacteria</taxon>
        <taxon>Bacillati</taxon>
        <taxon>Bacillota</taxon>
        <taxon>Clostridia</taxon>
        <taxon>Lachnospirales</taxon>
        <taxon>Lachnospiraceae</taxon>
        <taxon>Hominiventricola</taxon>
    </lineage>
</organism>
<dbReference type="GO" id="GO:0005886">
    <property type="term" value="C:plasma membrane"/>
    <property type="evidence" value="ECO:0007669"/>
    <property type="project" value="UniProtKB-SubCell"/>
</dbReference>
<dbReference type="EMBL" id="JAJEPS010000007">
    <property type="protein sequence ID" value="MCC2126287.1"/>
    <property type="molecule type" value="Genomic_DNA"/>
</dbReference>
<comment type="caution">
    <text evidence="9">The sequence shown here is derived from an EMBL/GenBank/DDBJ whole genome shotgun (WGS) entry which is preliminary data.</text>
</comment>
<keyword evidence="10" id="KW-1185">Reference proteome</keyword>
<keyword evidence="6 8" id="KW-1133">Transmembrane helix</keyword>
<evidence type="ECO:0000256" key="2">
    <source>
        <dbReference type="ARBA" id="ARBA00009142"/>
    </source>
</evidence>
<dbReference type="InterPro" id="IPR052017">
    <property type="entry name" value="TSUP"/>
</dbReference>
<feature type="transmembrane region" description="Helical" evidence="8">
    <location>
        <begin position="138"/>
        <end position="155"/>
    </location>
</feature>
<evidence type="ECO:0000256" key="8">
    <source>
        <dbReference type="RuleBase" id="RU363041"/>
    </source>
</evidence>
<feature type="transmembrane region" description="Helical" evidence="8">
    <location>
        <begin position="193"/>
        <end position="220"/>
    </location>
</feature>
<keyword evidence="7 8" id="KW-0472">Membrane</keyword>
<evidence type="ECO:0000313" key="9">
    <source>
        <dbReference type="EMBL" id="MCC2126287.1"/>
    </source>
</evidence>
<dbReference type="Proteomes" id="UP001198220">
    <property type="component" value="Unassembled WGS sequence"/>
</dbReference>
<dbReference type="InterPro" id="IPR002781">
    <property type="entry name" value="TM_pro_TauE-like"/>
</dbReference>
<keyword evidence="5 8" id="KW-0812">Transmembrane</keyword>
<evidence type="ECO:0000256" key="7">
    <source>
        <dbReference type="ARBA" id="ARBA00023136"/>
    </source>
</evidence>
<sequence>MELKLATFLIVCPLVFLAGFVDAIGGGGGLISLPAYLLAGVPVHFALATNKMSSASGTLISTVRICRSIKIRWKLAIPAVACALAGSYIGTRLSLLTDEKILRYVLIVVLPVVAFFVLRKNSLVSEKAKRLDEKKEMAVSWISAFLIGIYDGFYGPGTGTFLILIFMGLAHMTSMEAAAYTKIVNLSSNIASLVTFLVSGQVILPLGLAAAVFSIAGHYTGAGMVLKNGTKIIRPIILVVLALLFVKIVFNL</sequence>
<feature type="transmembrane region" description="Helical" evidence="8">
    <location>
        <begin position="232"/>
        <end position="250"/>
    </location>
</feature>
<evidence type="ECO:0000256" key="3">
    <source>
        <dbReference type="ARBA" id="ARBA00022448"/>
    </source>
</evidence>